<dbReference type="EMBL" id="JBHLXJ010000009">
    <property type="protein sequence ID" value="MFC0349985.1"/>
    <property type="molecule type" value="Genomic_DNA"/>
</dbReference>
<gene>
    <name evidence="3" type="ORF">ACFFJH_09210</name>
</gene>
<dbReference type="SUPFAM" id="SSF54909">
    <property type="entry name" value="Dimeric alpha+beta barrel"/>
    <property type="match status" value="1"/>
</dbReference>
<comment type="caution">
    <text evidence="3">The sequence shown here is derived from an EMBL/GenBank/DDBJ whole genome shotgun (WGS) entry which is preliminary data.</text>
</comment>
<dbReference type="InterPro" id="IPR011008">
    <property type="entry name" value="Dimeric_a/b-barrel"/>
</dbReference>
<dbReference type="Gene3D" id="3.30.70.1060">
    <property type="entry name" value="Dimeric alpha+beta barrel"/>
    <property type="match status" value="1"/>
</dbReference>
<reference evidence="3 4" key="1">
    <citation type="submission" date="2024-09" db="EMBL/GenBank/DDBJ databases">
        <authorList>
            <person name="Sun Q."/>
            <person name="Mori K."/>
        </authorList>
    </citation>
    <scope>NUCLEOTIDE SEQUENCE [LARGE SCALE GENOMIC DNA]</scope>
    <source>
        <strain evidence="3 4">CCM 8677</strain>
    </source>
</reference>
<protein>
    <submittedName>
        <fullName evidence="3">YciI family protein</fullName>
    </submittedName>
</protein>
<evidence type="ECO:0000259" key="2">
    <source>
        <dbReference type="Pfam" id="PF03795"/>
    </source>
</evidence>
<evidence type="ECO:0000256" key="1">
    <source>
        <dbReference type="ARBA" id="ARBA00007689"/>
    </source>
</evidence>
<keyword evidence="4" id="KW-1185">Reference proteome</keyword>
<feature type="domain" description="YCII-related" evidence="2">
    <location>
        <begin position="69"/>
        <end position="145"/>
    </location>
</feature>
<dbReference type="RefSeq" id="WP_390211837.1">
    <property type="nucleotide sequence ID" value="NZ_JBHLXJ010000009.1"/>
</dbReference>
<comment type="similarity">
    <text evidence="1">Belongs to the YciI family.</text>
</comment>
<dbReference type="Pfam" id="PF03795">
    <property type="entry name" value="YCII"/>
    <property type="match status" value="1"/>
</dbReference>
<evidence type="ECO:0000313" key="3">
    <source>
        <dbReference type="EMBL" id="MFC0349985.1"/>
    </source>
</evidence>
<sequence>MYQSIPITPSDLLTYKVSRFFSILLFSATFFIATDCIAQANSTPTNPKYDADAAKRLGADQRGMRNYVLVVLKTGPNKIPAGKERDEMFAGHFANMKRLAADGKLALAGPFDGTEGWRGLFIFAVKDIEEAKQLTATDPVIIKGEMIAEYHKWYGTAAVMEVGKIHESLSEKNP</sequence>
<proteinExistence type="inferred from homology"/>
<organism evidence="3 4">
    <name type="scientific">Undibacterium danionis</name>
    <dbReference type="NCBI Taxonomy" id="1812100"/>
    <lineage>
        <taxon>Bacteria</taxon>
        <taxon>Pseudomonadati</taxon>
        <taxon>Pseudomonadota</taxon>
        <taxon>Betaproteobacteria</taxon>
        <taxon>Burkholderiales</taxon>
        <taxon>Oxalobacteraceae</taxon>
        <taxon>Undibacterium</taxon>
    </lineage>
</organism>
<accession>A0ABV6IDT4</accession>
<evidence type="ECO:0000313" key="4">
    <source>
        <dbReference type="Proteomes" id="UP001589844"/>
    </source>
</evidence>
<name>A0ABV6IDT4_9BURK</name>
<dbReference type="InterPro" id="IPR005545">
    <property type="entry name" value="YCII"/>
</dbReference>
<dbReference type="Proteomes" id="UP001589844">
    <property type="component" value="Unassembled WGS sequence"/>
</dbReference>